<dbReference type="Gene3D" id="3.40.50.150">
    <property type="entry name" value="Vaccinia Virus protein VP39"/>
    <property type="match status" value="1"/>
</dbReference>
<protein>
    <recommendedName>
        <fullName evidence="2">Methyltransferase type 11 domain-containing protein</fullName>
    </recommendedName>
</protein>
<evidence type="ECO:0000256" key="1">
    <source>
        <dbReference type="ARBA" id="ARBA00022679"/>
    </source>
</evidence>
<organism evidence="3 4">
    <name type="scientific">Candidatus Terasakiella magnetica</name>
    <dbReference type="NCBI Taxonomy" id="1867952"/>
    <lineage>
        <taxon>Bacteria</taxon>
        <taxon>Pseudomonadati</taxon>
        <taxon>Pseudomonadota</taxon>
        <taxon>Alphaproteobacteria</taxon>
        <taxon>Rhodospirillales</taxon>
        <taxon>Terasakiellaceae</taxon>
        <taxon>Terasakiella</taxon>
    </lineage>
</organism>
<dbReference type="EMBL" id="FLYE01000012">
    <property type="protein sequence ID" value="SCA56236.1"/>
    <property type="molecule type" value="Genomic_DNA"/>
</dbReference>
<sequence length="282" mass="32334">MAFGYFPRRSWLRILKYPIREFLDWKRGQDNLIKRMHVEETFRLLDLSKTDDVLELGAGGMHYTGEIAKCVNHITALDHVEGFGGNLRIFRFPDNIKCIKGDVHDLPFEDNSFDKCFISEVFSVIPHPEQCLAEVYRVLKPGGMLLKVHGDAYPNLEKAAQTEKGKAILAQAKERWGIKVDPKSLRQNLFATHSTNPDFFEDLEGTILSLFKNAGFTVDEVSWKIGEKAQIEYCYLMFEALVQTGKPILEAGQVEHLNQLKEIDQSDMPYKRGFTMFCKGHK</sequence>
<reference evidence="3 4" key="1">
    <citation type="submission" date="2016-07" db="EMBL/GenBank/DDBJ databases">
        <authorList>
            <person name="Lefevre C.T."/>
        </authorList>
    </citation>
    <scope>NUCLEOTIDE SEQUENCE [LARGE SCALE GENOMIC DNA]</scope>
    <source>
        <strain evidence="3">PR1</strain>
    </source>
</reference>
<dbReference type="SUPFAM" id="SSF53335">
    <property type="entry name" value="S-adenosyl-L-methionine-dependent methyltransferases"/>
    <property type="match status" value="1"/>
</dbReference>
<accession>A0A1C3RG08</accession>
<dbReference type="PANTHER" id="PTHR44068:SF1">
    <property type="entry name" value="HYPOTHETICAL LOC100005854"/>
    <property type="match status" value="1"/>
</dbReference>
<feature type="domain" description="Methyltransferase type 11" evidence="2">
    <location>
        <begin position="54"/>
        <end position="145"/>
    </location>
</feature>
<evidence type="ECO:0000313" key="4">
    <source>
        <dbReference type="Proteomes" id="UP000231658"/>
    </source>
</evidence>
<gene>
    <name evidence="3" type="ORF">MTBPR1_20084</name>
</gene>
<keyword evidence="4" id="KW-1185">Reference proteome</keyword>
<proteinExistence type="predicted"/>
<dbReference type="Proteomes" id="UP000231658">
    <property type="component" value="Unassembled WGS sequence"/>
</dbReference>
<dbReference type="CDD" id="cd02440">
    <property type="entry name" value="AdoMet_MTases"/>
    <property type="match status" value="1"/>
</dbReference>
<dbReference type="AlphaFoldDB" id="A0A1C3RG08"/>
<evidence type="ECO:0000313" key="3">
    <source>
        <dbReference type="EMBL" id="SCA56236.1"/>
    </source>
</evidence>
<dbReference type="InterPro" id="IPR013216">
    <property type="entry name" value="Methyltransf_11"/>
</dbReference>
<dbReference type="PANTHER" id="PTHR44068">
    <property type="entry name" value="ZGC:194242"/>
    <property type="match status" value="1"/>
</dbReference>
<dbReference type="InterPro" id="IPR050447">
    <property type="entry name" value="Erg6_SMT_methyltransf"/>
</dbReference>
<dbReference type="GO" id="GO:0016126">
    <property type="term" value="P:sterol biosynthetic process"/>
    <property type="evidence" value="ECO:0007669"/>
    <property type="project" value="TreeGrafter"/>
</dbReference>
<keyword evidence="1" id="KW-0808">Transferase</keyword>
<evidence type="ECO:0000259" key="2">
    <source>
        <dbReference type="Pfam" id="PF08241"/>
    </source>
</evidence>
<dbReference type="STRING" id="1867952.MTBPR1_20084"/>
<dbReference type="InterPro" id="IPR029063">
    <property type="entry name" value="SAM-dependent_MTases_sf"/>
</dbReference>
<dbReference type="RefSeq" id="WP_165602636.1">
    <property type="nucleotide sequence ID" value="NZ_FLYE01000012.1"/>
</dbReference>
<name>A0A1C3RG08_9PROT</name>
<dbReference type="GO" id="GO:0003838">
    <property type="term" value="F:sterol 24-C-methyltransferase activity"/>
    <property type="evidence" value="ECO:0007669"/>
    <property type="project" value="TreeGrafter"/>
</dbReference>
<dbReference type="Pfam" id="PF08241">
    <property type="entry name" value="Methyltransf_11"/>
    <property type="match status" value="1"/>
</dbReference>